<evidence type="ECO:0000256" key="5">
    <source>
        <dbReference type="ARBA" id="ARBA00023002"/>
    </source>
</evidence>
<comment type="catalytic activity">
    <reaction evidence="10">
        <text>L-tyrosine + O2 = L-dopaquinone + H2O</text>
        <dbReference type="Rhea" id="RHEA:18117"/>
        <dbReference type="ChEBI" id="CHEBI:15377"/>
        <dbReference type="ChEBI" id="CHEBI:15379"/>
        <dbReference type="ChEBI" id="CHEBI:57924"/>
        <dbReference type="ChEBI" id="CHEBI:58315"/>
        <dbReference type="EC" id="1.14.18.1"/>
    </reaction>
</comment>
<organism evidence="14 15">
    <name type="scientific">Hypholoma sublateritium (strain FD-334 SS-4)</name>
    <dbReference type="NCBI Taxonomy" id="945553"/>
    <lineage>
        <taxon>Eukaryota</taxon>
        <taxon>Fungi</taxon>
        <taxon>Dikarya</taxon>
        <taxon>Basidiomycota</taxon>
        <taxon>Agaricomycotina</taxon>
        <taxon>Agaricomycetes</taxon>
        <taxon>Agaricomycetidae</taxon>
        <taxon>Agaricales</taxon>
        <taxon>Agaricineae</taxon>
        <taxon>Strophariaceae</taxon>
        <taxon>Hypholoma</taxon>
    </lineage>
</organism>
<evidence type="ECO:0000256" key="4">
    <source>
        <dbReference type="ARBA" id="ARBA00022723"/>
    </source>
</evidence>
<keyword evidence="15" id="KW-1185">Reference proteome</keyword>
<keyword evidence="6" id="KW-0186">Copper</keyword>
<dbReference type="STRING" id="945553.A0A0D2P6I0"/>
<keyword evidence="8" id="KW-0470">Melanin biosynthesis</keyword>
<dbReference type="PROSITE" id="PS00497">
    <property type="entry name" value="TYROSINASE_1"/>
    <property type="match status" value="1"/>
</dbReference>
<comment type="cofactor">
    <cofactor evidence="1">
        <name>Cu(2+)</name>
        <dbReference type="ChEBI" id="CHEBI:29036"/>
    </cofactor>
</comment>
<dbReference type="Pfam" id="PF00264">
    <property type="entry name" value="Tyrosinase"/>
    <property type="match status" value="1"/>
</dbReference>
<feature type="compositionally biased region" description="Low complexity" evidence="11">
    <location>
        <begin position="9"/>
        <end position="37"/>
    </location>
</feature>
<evidence type="ECO:0000313" key="14">
    <source>
        <dbReference type="EMBL" id="KJA16020.1"/>
    </source>
</evidence>
<dbReference type="InterPro" id="IPR002227">
    <property type="entry name" value="Tyrosinase_Cu-bd"/>
</dbReference>
<dbReference type="EC" id="1.14.18.1" evidence="3"/>
<dbReference type="Pfam" id="PF18132">
    <property type="entry name" value="Tyrosinase_C"/>
    <property type="match status" value="1"/>
</dbReference>
<evidence type="ECO:0000256" key="11">
    <source>
        <dbReference type="SAM" id="MobiDB-lite"/>
    </source>
</evidence>
<dbReference type="InterPro" id="IPR050316">
    <property type="entry name" value="Tyrosinase/Hemocyanin"/>
</dbReference>
<feature type="region of interest" description="Disordered" evidence="11">
    <location>
        <begin position="1"/>
        <end position="48"/>
    </location>
</feature>
<dbReference type="InterPro" id="IPR041640">
    <property type="entry name" value="Tyrosinase_C"/>
</dbReference>
<dbReference type="GO" id="GO:0004503">
    <property type="term" value="F:tyrosinase activity"/>
    <property type="evidence" value="ECO:0007669"/>
    <property type="project" value="UniProtKB-EC"/>
</dbReference>
<dbReference type="AlphaFoldDB" id="A0A0D2P6I0"/>
<dbReference type="EMBL" id="KN817630">
    <property type="protein sequence ID" value="KJA16020.1"/>
    <property type="molecule type" value="Genomic_DNA"/>
</dbReference>
<feature type="domain" description="Tyrosinase copper-binding" evidence="12">
    <location>
        <begin position="132"/>
        <end position="149"/>
    </location>
</feature>
<evidence type="ECO:0000256" key="8">
    <source>
        <dbReference type="ARBA" id="ARBA00023101"/>
    </source>
</evidence>
<dbReference type="Proteomes" id="UP000054270">
    <property type="component" value="Unassembled WGS sequence"/>
</dbReference>
<name>A0A0D2P6I0_HYPSF</name>
<dbReference type="PANTHER" id="PTHR11474">
    <property type="entry name" value="TYROSINASE FAMILY MEMBER"/>
    <property type="match status" value="1"/>
</dbReference>
<evidence type="ECO:0000256" key="1">
    <source>
        <dbReference type="ARBA" id="ARBA00001973"/>
    </source>
</evidence>
<evidence type="ECO:0000256" key="6">
    <source>
        <dbReference type="ARBA" id="ARBA00023008"/>
    </source>
</evidence>
<evidence type="ECO:0000259" key="13">
    <source>
        <dbReference type="PROSITE" id="PS00498"/>
    </source>
</evidence>
<dbReference type="SUPFAM" id="SSF48056">
    <property type="entry name" value="Di-copper centre-containing domain"/>
    <property type="match status" value="1"/>
</dbReference>
<protein>
    <recommendedName>
        <fullName evidence="3">tyrosinase</fullName>
        <ecNumber evidence="3">1.14.18.1</ecNumber>
    </recommendedName>
</protein>
<dbReference type="InterPro" id="IPR008922">
    <property type="entry name" value="Di-copper_centre_dom_sf"/>
</dbReference>
<evidence type="ECO:0000259" key="12">
    <source>
        <dbReference type="PROSITE" id="PS00497"/>
    </source>
</evidence>
<feature type="domain" description="Tyrosinase copper-binding" evidence="13">
    <location>
        <begin position="332"/>
        <end position="343"/>
    </location>
</feature>
<accession>A0A0D2P6I0</accession>
<dbReference type="Gene3D" id="1.10.1280.10">
    <property type="entry name" value="Di-copper center containing domain from catechol oxidase"/>
    <property type="match status" value="1"/>
</dbReference>
<dbReference type="Gene3D" id="2.60.310.20">
    <property type="match status" value="1"/>
</dbReference>
<dbReference type="OrthoDB" id="6132182at2759"/>
<evidence type="ECO:0000256" key="10">
    <source>
        <dbReference type="ARBA" id="ARBA00048881"/>
    </source>
</evidence>
<evidence type="ECO:0000256" key="7">
    <source>
        <dbReference type="ARBA" id="ARBA00023033"/>
    </source>
</evidence>
<keyword evidence="5" id="KW-0560">Oxidoreductase</keyword>
<dbReference type="OMA" id="RAYESAW"/>
<evidence type="ECO:0000256" key="2">
    <source>
        <dbReference type="ARBA" id="ARBA00009928"/>
    </source>
</evidence>
<dbReference type="PROSITE" id="PS00498">
    <property type="entry name" value="TYROSINASE_2"/>
    <property type="match status" value="1"/>
</dbReference>
<reference evidence="15" key="1">
    <citation type="submission" date="2014-04" db="EMBL/GenBank/DDBJ databases">
        <title>Evolutionary Origins and Diversification of the Mycorrhizal Mutualists.</title>
        <authorList>
            <consortium name="DOE Joint Genome Institute"/>
            <consortium name="Mycorrhizal Genomics Consortium"/>
            <person name="Kohler A."/>
            <person name="Kuo A."/>
            <person name="Nagy L.G."/>
            <person name="Floudas D."/>
            <person name="Copeland A."/>
            <person name="Barry K.W."/>
            <person name="Cichocki N."/>
            <person name="Veneault-Fourrey C."/>
            <person name="LaButti K."/>
            <person name="Lindquist E.A."/>
            <person name="Lipzen A."/>
            <person name="Lundell T."/>
            <person name="Morin E."/>
            <person name="Murat C."/>
            <person name="Riley R."/>
            <person name="Ohm R."/>
            <person name="Sun H."/>
            <person name="Tunlid A."/>
            <person name="Henrissat B."/>
            <person name="Grigoriev I.V."/>
            <person name="Hibbett D.S."/>
            <person name="Martin F."/>
        </authorList>
    </citation>
    <scope>NUCLEOTIDE SEQUENCE [LARGE SCALE GENOMIC DNA]</scope>
    <source>
        <strain evidence="15">FD-334 SS-4</strain>
    </source>
</reference>
<dbReference type="PANTHER" id="PTHR11474:SF76">
    <property type="entry name" value="SHKT DOMAIN-CONTAINING PROTEIN"/>
    <property type="match status" value="1"/>
</dbReference>
<evidence type="ECO:0000256" key="3">
    <source>
        <dbReference type="ARBA" id="ARBA00011906"/>
    </source>
</evidence>
<gene>
    <name evidence="14" type="ORF">HYPSUDRAFT_148428</name>
</gene>
<evidence type="ECO:0000313" key="15">
    <source>
        <dbReference type="Proteomes" id="UP000054270"/>
    </source>
</evidence>
<dbReference type="GO" id="GO:0046872">
    <property type="term" value="F:metal ion binding"/>
    <property type="evidence" value="ECO:0007669"/>
    <property type="project" value="UniProtKB-KW"/>
</dbReference>
<sequence length="620" mass="66749">MSPYSGSQSNATAGAPSAPAGAPSAPASGTAPSNSGAHSLEPAGAPGKQEDAHYLVTGVPGNPCNRIEIHDFVKNEKFFSLYVQALNMINQYSRDNVESFFQIGGIHGRPHEAWSGATASDNAGKYLGYCTHGSTLFPTWHRPYVMLLEQVLQKRAVEIANTYKVNTAAWKEAARTIRFPYWDWAIHATPPSEVISSNRVTITDMNGTKRQVDNPFYSFVFPPNEINDFEGNYRVWPTTLRRPMSTDAGAQSNVPELINVLNAAVEDVQENTYTMLTRVTSWEKFSNTQLDDNPVTSTSLEGIHNGTHYRVGATSVPGLSGHMGNNDVAAFDPIFFLHHANVDRMISLWSALHPGVWVAPGDSADGTATIAENTLIDTKTPLSPFWKTKTSFWTSAEVGNTQSLGYSYPEFDGLDLKNAVAVKAAIAAKVNMLYGASGTYGAIPQIPGAPQVPTPAPSTKCPAHGKWDWTARIRVKKFEVGCSFQIVLFLGTVPSDPKQWNLSPRVAGTYCILVNESVSNCANCASQSEFVEQGYIPLNRGISKLSGLSSLDPAGVVAYLTANLYWKAQKVDGTPADTPSLEVTVFCTPLSYPAGATAPVGGTPVGYPSCTSGRLQPAGR</sequence>
<keyword evidence="4" id="KW-0479">Metal-binding</keyword>
<proteinExistence type="inferred from homology"/>
<comment type="similarity">
    <text evidence="2">Belongs to the tyrosinase family.</text>
</comment>
<dbReference type="PRINTS" id="PR00092">
    <property type="entry name" value="TYROSINASE"/>
</dbReference>
<keyword evidence="7" id="KW-0503">Monooxygenase</keyword>
<comment type="catalytic activity">
    <reaction evidence="9">
        <text>2 L-dopa + O2 = 2 L-dopaquinone + 2 H2O</text>
        <dbReference type="Rhea" id="RHEA:34287"/>
        <dbReference type="ChEBI" id="CHEBI:15377"/>
        <dbReference type="ChEBI" id="CHEBI:15379"/>
        <dbReference type="ChEBI" id="CHEBI:57504"/>
        <dbReference type="ChEBI" id="CHEBI:57924"/>
        <dbReference type="EC" id="1.14.18.1"/>
    </reaction>
</comment>
<dbReference type="GO" id="GO:0042438">
    <property type="term" value="P:melanin biosynthetic process"/>
    <property type="evidence" value="ECO:0007669"/>
    <property type="project" value="UniProtKB-KW"/>
</dbReference>
<evidence type="ECO:0000256" key="9">
    <source>
        <dbReference type="ARBA" id="ARBA00048233"/>
    </source>
</evidence>